<name>A0A8T0FR95_ARGBR</name>
<sequence>MKFYVLYFAVLSVLCLVATTVDAQRPQRQPPRTLDQIICQTGCRILSQSHRDGCCSSSFVFWDSISLLDLSNQSNQRRTETMRFHFMFLAVLCIMAICWSPVDSQRPLLNRLSQAANTVDRAICQGCPLLSRSHREGCCNAHKIARCCSTT</sequence>
<keyword evidence="1" id="KW-0812">Transmembrane</keyword>
<evidence type="ECO:0000313" key="3">
    <source>
        <dbReference type="EMBL" id="KAF8792698.1"/>
    </source>
</evidence>
<dbReference type="AlphaFoldDB" id="A0A8T0FR95"/>
<evidence type="ECO:0000313" key="4">
    <source>
        <dbReference type="Proteomes" id="UP000807504"/>
    </source>
</evidence>
<protein>
    <submittedName>
        <fullName evidence="3">Uncharacterized protein</fullName>
    </submittedName>
</protein>
<feature type="transmembrane region" description="Helical" evidence="1">
    <location>
        <begin position="84"/>
        <end position="102"/>
    </location>
</feature>
<dbReference type="Proteomes" id="UP000807504">
    <property type="component" value="Unassembled WGS sequence"/>
</dbReference>
<reference evidence="3" key="1">
    <citation type="journal article" date="2020" name="bioRxiv">
        <title>Chromosome-level reference genome of the European wasp spider Argiope bruennichi: a resource for studies on range expansion and evolutionary adaptation.</title>
        <authorList>
            <person name="Sheffer M.M."/>
            <person name="Hoppe A."/>
            <person name="Krehenwinkel H."/>
            <person name="Uhl G."/>
            <person name="Kuss A.W."/>
            <person name="Jensen L."/>
            <person name="Jensen C."/>
            <person name="Gillespie R.G."/>
            <person name="Hoff K.J."/>
            <person name="Prost S."/>
        </authorList>
    </citation>
    <scope>NUCLEOTIDE SEQUENCE</scope>
</reference>
<evidence type="ECO:0000256" key="1">
    <source>
        <dbReference type="SAM" id="Phobius"/>
    </source>
</evidence>
<dbReference type="EMBL" id="JABXBU010000003">
    <property type="protein sequence ID" value="KAF8792698.1"/>
    <property type="molecule type" value="Genomic_DNA"/>
</dbReference>
<proteinExistence type="predicted"/>
<keyword evidence="1" id="KW-0472">Membrane</keyword>
<feature type="chain" id="PRO_5035896290" evidence="2">
    <location>
        <begin position="24"/>
        <end position="151"/>
    </location>
</feature>
<reference evidence="3" key="2">
    <citation type="submission" date="2020-06" db="EMBL/GenBank/DDBJ databases">
        <authorList>
            <person name="Sheffer M."/>
        </authorList>
    </citation>
    <scope>NUCLEOTIDE SEQUENCE</scope>
</reference>
<evidence type="ECO:0000256" key="2">
    <source>
        <dbReference type="SAM" id="SignalP"/>
    </source>
</evidence>
<gene>
    <name evidence="3" type="ORF">HNY73_004268</name>
</gene>
<comment type="caution">
    <text evidence="3">The sequence shown here is derived from an EMBL/GenBank/DDBJ whole genome shotgun (WGS) entry which is preliminary data.</text>
</comment>
<organism evidence="3 4">
    <name type="scientific">Argiope bruennichi</name>
    <name type="common">Wasp spider</name>
    <name type="synonym">Aranea bruennichi</name>
    <dbReference type="NCBI Taxonomy" id="94029"/>
    <lineage>
        <taxon>Eukaryota</taxon>
        <taxon>Metazoa</taxon>
        <taxon>Ecdysozoa</taxon>
        <taxon>Arthropoda</taxon>
        <taxon>Chelicerata</taxon>
        <taxon>Arachnida</taxon>
        <taxon>Araneae</taxon>
        <taxon>Araneomorphae</taxon>
        <taxon>Entelegynae</taxon>
        <taxon>Araneoidea</taxon>
        <taxon>Araneidae</taxon>
        <taxon>Argiope</taxon>
    </lineage>
</organism>
<accession>A0A8T0FR95</accession>
<keyword evidence="4" id="KW-1185">Reference proteome</keyword>
<keyword evidence="1" id="KW-1133">Transmembrane helix</keyword>
<keyword evidence="2" id="KW-0732">Signal</keyword>
<feature type="signal peptide" evidence="2">
    <location>
        <begin position="1"/>
        <end position="23"/>
    </location>
</feature>